<keyword evidence="10" id="KW-1185">Reference proteome</keyword>
<reference evidence="9" key="1">
    <citation type="submission" date="2022-07" db="EMBL/GenBank/DDBJ databases">
        <title>The genome of Lyophyllum shimeji provides insight into the initial evolution of ectomycorrhizal fungal genome.</title>
        <authorList>
            <person name="Kobayashi Y."/>
            <person name="Shibata T."/>
            <person name="Hirakawa H."/>
            <person name="Shigenobu S."/>
            <person name="Nishiyama T."/>
            <person name="Yamada A."/>
            <person name="Hasebe M."/>
            <person name="Kawaguchi M."/>
        </authorList>
    </citation>
    <scope>NUCLEOTIDE SEQUENCE</scope>
    <source>
        <strain evidence="9">AT787</strain>
    </source>
</reference>
<dbReference type="Gene3D" id="3.30.420.10">
    <property type="entry name" value="Ribonuclease H-like superfamily/Ribonuclease H"/>
    <property type="match status" value="1"/>
</dbReference>
<dbReference type="PANTHER" id="PTHR10642:SF26">
    <property type="entry name" value="RIBONUCLEASE H1"/>
    <property type="match status" value="1"/>
</dbReference>
<comment type="catalytic activity">
    <reaction evidence="1">
        <text>Endonucleolytic cleavage to 5'-phosphomonoester.</text>
        <dbReference type="EC" id="3.1.26.4"/>
    </reaction>
</comment>
<name>A0A9P3Q014_LYOSH</name>
<dbReference type="GO" id="GO:0046872">
    <property type="term" value="F:metal ion binding"/>
    <property type="evidence" value="ECO:0007669"/>
    <property type="project" value="UniProtKB-KW"/>
</dbReference>
<dbReference type="PANTHER" id="PTHR10642">
    <property type="entry name" value="RIBONUCLEASE H1"/>
    <property type="match status" value="1"/>
</dbReference>
<keyword evidence="5" id="KW-0479">Metal-binding</keyword>
<evidence type="ECO:0000256" key="4">
    <source>
        <dbReference type="ARBA" id="ARBA00022722"/>
    </source>
</evidence>
<evidence type="ECO:0000313" key="9">
    <source>
        <dbReference type="EMBL" id="GLB44704.1"/>
    </source>
</evidence>
<evidence type="ECO:0000259" key="8">
    <source>
        <dbReference type="PROSITE" id="PS50879"/>
    </source>
</evidence>
<dbReference type="EMBL" id="BRPK01000018">
    <property type="protein sequence ID" value="GLB44704.1"/>
    <property type="molecule type" value="Genomic_DNA"/>
</dbReference>
<dbReference type="InterPro" id="IPR002156">
    <property type="entry name" value="RNaseH_domain"/>
</dbReference>
<keyword evidence="4" id="KW-0540">Nuclease</keyword>
<organism evidence="9 10">
    <name type="scientific">Lyophyllum shimeji</name>
    <name type="common">Hon-shimeji</name>
    <name type="synonym">Tricholoma shimeji</name>
    <dbReference type="NCBI Taxonomy" id="47721"/>
    <lineage>
        <taxon>Eukaryota</taxon>
        <taxon>Fungi</taxon>
        <taxon>Dikarya</taxon>
        <taxon>Basidiomycota</taxon>
        <taxon>Agaricomycotina</taxon>
        <taxon>Agaricomycetes</taxon>
        <taxon>Agaricomycetidae</taxon>
        <taxon>Agaricales</taxon>
        <taxon>Tricholomatineae</taxon>
        <taxon>Lyophyllaceae</taxon>
        <taxon>Lyophyllum</taxon>
    </lineage>
</organism>
<sequence>MNIEKKLRKKIRNFIWHDKHAPVSEEILFAPIEEGGRALLDISARNEAIEIMWLVSYLSFGPERPLWALVADELFALNVPQSERHVDKRVRNNIFLQSWESSKAKTTHQNQRAQVYPDLLRLQVIAEKYGLRPEGLAFSKDIVRARPIWYHSDADRRIRLLNRGAASNCLKDNHAVWTVGDAERLAHQLDLPYHRASPECECVACMEAELQEGCMNPHGCFYKAKVLLDTLPPKWDPRAVLEDEQPTEESNEEWTMFKRHLVTEGTVAEIFRIFTNGEVSNELPDMRFNAAPEHSVVVATDGSCTRNGEENAVAGAGVFCEKAHPLNSCTKVPVELLQSNQTAELFALKVAVEDTPTDMELGIEMDSEYTKNQVTRHLKKNEDEGYIGVANADLIRTTVARLRQRKASTKMKWVKGHAGHTRNEGADKLAELATQLEPLNDPNMNIEPTLKVTGAKLTKVTQALAYKAIRARRLTKLRSKPPRSRTVENLQKVKHTIKSGFDLSPTDASVWKAIRNKDFSRQSRYWLWMSMHDAYMIGSHWLRPKYSQEYQARAFCEHDGQLETMEHILTDCETPGQKEVWEEAKRLWSRKREGDWFEPSLGVILGSPLAAFKDEGGNKLAGDTRLYRILMAESAYLIWKMSSQSLAQGHK</sequence>
<dbReference type="EC" id="3.1.26.4" evidence="3"/>
<dbReference type="CDD" id="cd09280">
    <property type="entry name" value="RNase_HI_eukaryote_like"/>
    <property type="match status" value="1"/>
</dbReference>
<feature type="domain" description="RNase H type-1" evidence="8">
    <location>
        <begin position="292"/>
        <end position="435"/>
    </location>
</feature>
<comment type="similarity">
    <text evidence="2">Belongs to the RNase H family.</text>
</comment>
<dbReference type="OrthoDB" id="2728078at2759"/>
<comment type="caution">
    <text evidence="9">The sequence shown here is derived from an EMBL/GenBank/DDBJ whole genome shotgun (WGS) entry which is preliminary data.</text>
</comment>
<dbReference type="SUPFAM" id="SSF53098">
    <property type="entry name" value="Ribonuclease H-like"/>
    <property type="match status" value="1"/>
</dbReference>
<accession>A0A9P3Q014</accession>
<protein>
    <recommendedName>
        <fullName evidence="3">ribonuclease H</fullName>
        <ecNumber evidence="3">3.1.26.4</ecNumber>
    </recommendedName>
</protein>
<dbReference type="GO" id="GO:0004523">
    <property type="term" value="F:RNA-DNA hybrid ribonuclease activity"/>
    <property type="evidence" value="ECO:0007669"/>
    <property type="project" value="UniProtKB-EC"/>
</dbReference>
<evidence type="ECO:0000256" key="3">
    <source>
        <dbReference type="ARBA" id="ARBA00012180"/>
    </source>
</evidence>
<dbReference type="AlphaFoldDB" id="A0A9P3Q014"/>
<dbReference type="InterPro" id="IPR036397">
    <property type="entry name" value="RNaseH_sf"/>
</dbReference>
<dbReference type="InterPro" id="IPR012337">
    <property type="entry name" value="RNaseH-like_sf"/>
</dbReference>
<keyword evidence="7" id="KW-0378">Hydrolase</keyword>
<evidence type="ECO:0000256" key="1">
    <source>
        <dbReference type="ARBA" id="ARBA00000077"/>
    </source>
</evidence>
<dbReference type="PROSITE" id="PS50879">
    <property type="entry name" value="RNASE_H_1"/>
    <property type="match status" value="1"/>
</dbReference>
<evidence type="ECO:0000256" key="2">
    <source>
        <dbReference type="ARBA" id="ARBA00005300"/>
    </source>
</evidence>
<evidence type="ECO:0000256" key="7">
    <source>
        <dbReference type="ARBA" id="ARBA00022801"/>
    </source>
</evidence>
<dbReference type="GO" id="GO:0043137">
    <property type="term" value="P:DNA replication, removal of RNA primer"/>
    <property type="evidence" value="ECO:0007669"/>
    <property type="project" value="TreeGrafter"/>
</dbReference>
<gene>
    <name evidence="9" type="ORF">LshimejAT787_1800410</name>
</gene>
<evidence type="ECO:0000256" key="5">
    <source>
        <dbReference type="ARBA" id="ARBA00022723"/>
    </source>
</evidence>
<dbReference type="GO" id="GO:0003676">
    <property type="term" value="F:nucleic acid binding"/>
    <property type="evidence" value="ECO:0007669"/>
    <property type="project" value="InterPro"/>
</dbReference>
<dbReference type="Pfam" id="PF00075">
    <property type="entry name" value="RNase_H"/>
    <property type="match status" value="1"/>
</dbReference>
<dbReference type="Proteomes" id="UP001063166">
    <property type="component" value="Unassembled WGS sequence"/>
</dbReference>
<keyword evidence="6" id="KW-0255">Endonuclease</keyword>
<evidence type="ECO:0000256" key="6">
    <source>
        <dbReference type="ARBA" id="ARBA00022759"/>
    </source>
</evidence>
<evidence type="ECO:0000313" key="10">
    <source>
        <dbReference type="Proteomes" id="UP001063166"/>
    </source>
</evidence>
<proteinExistence type="inferred from homology"/>
<dbReference type="InterPro" id="IPR050092">
    <property type="entry name" value="RNase_H"/>
</dbReference>